<accession>A0A4R2M360</accession>
<dbReference type="SUPFAM" id="SSF53448">
    <property type="entry name" value="Nucleotide-diphospho-sugar transferases"/>
    <property type="match status" value="1"/>
</dbReference>
<dbReference type="InterPro" id="IPR003329">
    <property type="entry name" value="Cytidylyl_trans"/>
</dbReference>
<evidence type="ECO:0000313" key="2">
    <source>
        <dbReference type="EMBL" id="TCP01569.1"/>
    </source>
</evidence>
<dbReference type="GO" id="GO:0008781">
    <property type="term" value="F:N-acylneuraminate cytidylyltransferase activity"/>
    <property type="evidence" value="ECO:0007669"/>
    <property type="project" value="TreeGrafter"/>
</dbReference>
<feature type="binding site" evidence="1">
    <location>
        <position position="333"/>
    </location>
    <ligand>
        <name>Mg(2+)</name>
        <dbReference type="ChEBI" id="CHEBI:18420"/>
    </ligand>
</feature>
<dbReference type="Proteomes" id="UP000295106">
    <property type="component" value="Unassembled WGS sequence"/>
</dbReference>
<dbReference type="InterPro" id="IPR036704">
    <property type="entry name" value="RraA/RraA-like_sf"/>
</dbReference>
<dbReference type="Pfam" id="PF03737">
    <property type="entry name" value="RraA-like"/>
    <property type="match status" value="1"/>
</dbReference>
<reference evidence="2 3" key="1">
    <citation type="submission" date="2019-03" db="EMBL/GenBank/DDBJ databases">
        <title>Genomic Encyclopedia of Type Strains, Phase IV (KMG-IV): sequencing the most valuable type-strain genomes for metagenomic binning, comparative biology and taxonomic classification.</title>
        <authorList>
            <person name="Goeker M."/>
        </authorList>
    </citation>
    <scope>NUCLEOTIDE SEQUENCE [LARGE SCALE GENOMIC DNA]</scope>
    <source>
        <strain evidence="2 3">DSM 1709</strain>
    </source>
</reference>
<dbReference type="InterPro" id="IPR050793">
    <property type="entry name" value="CMP-NeuNAc_synthase"/>
</dbReference>
<dbReference type="GeneID" id="99685906"/>
<gene>
    <name evidence="2" type="ORF">EV684_109208</name>
</gene>
<proteinExistence type="predicted"/>
<keyword evidence="1" id="KW-0460">Magnesium</keyword>
<feature type="binding site" evidence="1">
    <location>
        <position position="332"/>
    </location>
    <ligand>
        <name>substrate</name>
    </ligand>
</feature>
<comment type="cofactor">
    <cofactor evidence="1">
        <name>Mg(2+)</name>
        <dbReference type="ChEBI" id="CHEBI:18420"/>
    </cofactor>
</comment>
<name>A0A4R2M360_RUBGE</name>
<dbReference type="Pfam" id="PF02348">
    <property type="entry name" value="CTP_transf_3"/>
    <property type="match status" value="1"/>
</dbReference>
<dbReference type="GO" id="GO:0046872">
    <property type="term" value="F:metal ion binding"/>
    <property type="evidence" value="ECO:0007669"/>
    <property type="project" value="UniProtKB-KW"/>
</dbReference>
<sequence>MKVAAFLPAKGSSQRIENKNLRLLDGKPLFLHTLEKLMSCRFIDEVFLDTESEEMIELARDSGCSIMRRDPELASNRTDGNQLFLNEVMHTDADIVVQVLCTSPFISEETLERAVATLRADASYDSAVLVRRDKQYRWEDGRPAYDIEHIPNSNTLPDTVMETMGLYAMRAEAARRLKRRIGEAPLMLDASPLEAIDVNWPEDMELANLIAAGRREQDRRLLANLRSLMNSSLLSDILDDLGLRHQVVKGLRPNMPHSRVVGRAKTLRLRALRPGEDFRGIYKALDSYRTIVPGDIIVVENEVPQHAYFGELNANLAVRAGAVAAIVGGQTRDSADVVNVGLPVFATGYTCQDVRKRATLDSINRPISMQGITVHPGDLVFADSEGVVVIPRQVEKQVVATALSNASNEKRLLIDIAQGIEVDALTEKYGFF</sequence>
<dbReference type="PANTHER" id="PTHR21485">
    <property type="entry name" value="HAD SUPERFAMILY MEMBERS CMAS AND KDSC"/>
    <property type="match status" value="1"/>
</dbReference>
<dbReference type="SUPFAM" id="SSF89562">
    <property type="entry name" value="RraA-like"/>
    <property type="match status" value="1"/>
</dbReference>
<evidence type="ECO:0000313" key="3">
    <source>
        <dbReference type="Proteomes" id="UP000295106"/>
    </source>
</evidence>
<dbReference type="InterPro" id="IPR005493">
    <property type="entry name" value="RraA/RraA-like"/>
</dbReference>
<comment type="caution">
    <text evidence="2">The sequence shown here is derived from an EMBL/GenBank/DDBJ whole genome shotgun (WGS) entry which is preliminary data.</text>
</comment>
<dbReference type="CDD" id="cd02513">
    <property type="entry name" value="CMP-NeuAc_Synthase"/>
    <property type="match status" value="1"/>
</dbReference>
<dbReference type="OrthoDB" id="9805307at2"/>
<dbReference type="InterPro" id="IPR029044">
    <property type="entry name" value="Nucleotide-diphossugar_trans"/>
</dbReference>
<dbReference type="Gene3D" id="3.90.550.10">
    <property type="entry name" value="Spore Coat Polysaccharide Biosynthesis Protein SpsA, Chain A"/>
    <property type="match status" value="1"/>
</dbReference>
<dbReference type="EMBL" id="SLXD01000009">
    <property type="protein sequence ID" value="TCP01569.1"/>
    <property type="molecule type" value="Genomic_DNA"/>
</dbReference>
<protein>
    <submittedName>
        <fullName evidence="2">CMP-N-acetylneuraminic acid synthetase</fullName>
    </submittedName>
</protein>
<organism evidence="2 3">
    <name type="scientific">Rubrivivax gelatinosus</name>
    <name type="common">Rhodocyclus gelatinosus</name>
    <name type="synonym">Rhodopseudomonas gelatinosa</name>
    <dbReference type="NCBI Taxonomy" id="28068"/>
    <lineage>
        <taxon>Bacteria</taxon>
        <taxon>Pseudomonadati</taxon>
        <taxon>Pseudomonadota</taxon>
        <taxon>Betaproteobacteria</taxon>
        <taxon>Burkholderiales</taxon>
        <taxon>Sphaerotilaceae</taxon>
        <taxon>Rubrivivax</taxon>
    </lineage>
</organism>
<keyword evidence="1" id="KW-0479">Metal-binding</keyword>
<dbReference type="AlphaFoldDB" id="A0A4R2M360"/>
<dbReference type="PANTHER" id="PTHR21485:SF3">
    <property type="entry name" value="N-ACYLNEURAMINATE CYTIDYLYLTRANSFERASE"/>
    <property type="match status" value="1"/>
</dbReference>
<dbReference type="RefSeq" id="WP_132648156.1">
    <property type="nucleotide sequence ID" value="NZ_CP181386.1"/>
</dbReference>
<dbReference type="Gene3D" id="3.50.30.40">
    <property type="entry name" value="Ribonuclease E inhibitor RraA/RraA-like"/>
    <property type="match status" value="1"/>
</dbReference>
<evidence type="ECO:0000256" key="1">
    <source>
        <dbReference type="PIRSR" id="PIRSR605493-1"/>
    </source>
</evidence>
<dbReference type="CDD" id="cd16841">
    <property type="entry name" value="RraA_family"/>
    <property type="match status" value="1"/>
</dbReference>